<sequence>MVGQLLILLLVLLLIPFVIGGLITEAEGHDGKLLFRWVSGQFLLWAGFQLLCVPLILRERSFGSLVAAFWGYIAALLLLAAAMEIKRWPKKRKSAVWSFRNRFRKLQFMDLILWAAFWSILLFQLVQAVRMAYADGDDAYYVAVSSITQNSNTMYRILAYTGGGTELDIRHGLAPFPVWISFLGRASGMSAAMVAHIALPPVLIAMTYAIFYLIGLRLFEEKDGRLPLFLLFTELLVLFGNYSIYTPENFMIARSRQGKAALGSIVIPFVLLLFLILLKELREKKRISPPLYLLFCAAAATGCLCSTLGALLICMTVGITGLLGSICYRRPGILVPLGVCCMPCVFYAVMYLIL</sequence>
<dbReference type="InterPro" id="IPR045723">
    <property type="entry name" value="DUF6077"/>
</dbReference>
<feature type="transmembrane region" description="Helical" evidence="1">
    <location>
        <begin position="191"/>
        <end position="214"/>
    </location>
</feature>
<feature type="transmembrane region" description="Helical" evidence="1">
    <location>
        <begin position="290"/>
        <end position="313"/>
    </location>
</feature>
<evidence type="ECO:0008006" key="4">
    <source>
        <dbReference type="Google" id="ProtNLM"/>
    </source>
</evidence>
<accession>A0A2K4ZFC9</accession>
<feature type="transmembrane region" description="Helical" evidence="1">
    <location>
        <begin position="35"/>
        <end position="56"/>
    </location>
</feature>
<dbReference type="AlphaFoldDB" id="A0A2K4ZFC9"/>
<feature type="transmembrane region" description="Helical" evidence="1">
    <location>
        <begin position="62"/>
        <end position="85"/>
    </location>
</feature>
<feature type="transmembrane region" description="Helical" evidence="1">
    <location>
        <begin position="333"/>
        <end position="353"/>
    </location>
</feature>
<gene>
    <name evidence="2" type="ORF">AMURIS_01873</name>
</gene>
<evidence type="ECO:0000313" key="3">
    <source>
        <dbReference type="Proteomes" id="UP000236311"/>
    </source>
</evidence>
<keyword evidence="1" id="KW-0812">Transmembrane</keyword>
<dbReference type="Pfam" id="PF19554">
    <property type="entry name" value="DUF6077"/>
    <property type="match status" value="1"/>
</dbReference>
<dbReference type="OrthoDB" id="1827913at2"/>
<evidence type="ECO:0000313" key="2">
    <source>
        <dbReference type="EMBL" id="SOY29158.1"/>
    </source>
</evidence>
<dbReference type="Proteomes" id="UP000236311">
    <property type="component" value="Unassembled WGS sequence"/>
</dbReference>
<dbReference type="RefSeq" id="WP_103239267.1">
    <property type="nucleotide sequence ID" value="NZ_CANRXC010000002.1"/>
</dbReference>
<evidence type="ECO:0000256" key="1">
    <source>
        <dbReference type="SAM" id="Phobius"/>
    </source>
</evidence>
<feature type="transmembrane region" description="Helical" evidence="1">
    <location>
        <begin position="6"/>
        <end position="23"/>
    </location>
</feature>
<keyword evidence="3" id="KW-1185">Reference proteome</keyword>
<dbReference type="EMBL" id="OFSM01000008">
    <property type="protein sequence ID" value="SOY29158.1"/>
    <property type="molecule type" value="Genomic_DNA"/>
</dbReference>
<feature type="transmembrane region" description="Helical" evidence="1">
    <location>
        <begin position="106"/>
        <end position="126"/>
    </location>
</feature>
<proteinExistence type="predicted"/>
<reference evidence="2 3" key="1">
    <citation type="submission" date="2018-01" db="EMBL/GenBank/DDBJ databases">
        <authorList>
            <person name="Gaut B.S."/>
            <person name="Morton B.R."/>
            <person name="Clegg M.T."/>
            <person name="Duvall M.R."/>
        </authorList>
    </citation>
    <scope>NUCLEOTIDE SEQUENCE [LARGE SCALE GENOMIC DNA]</scope>
    <source>
        <strain evidence="2">GP69</strain>
    </source>
</reference>
<organism evidence="2 3">
    <name type="scientific">Acetatifactor muris</name>
    <dbReference type="NCBI Taxonomy" id="879566"/>
    <lineage>
        <taxon>Bacteria</taxon>
        <taxon>Bacillati</taxon>
        <taxon>Bacillota</taxon>
        <taxon>Clostridia</taxon>
        <taxon>Lachnospirales</taxon>
        <taxon>Lachnospiraceae</taxon>
        <taxon>Acetatifactor</taxon>
    </lineage>
</organism>
<name>A0A2K4ZFC9_9FIRM</name>
<keyword evidence="1" id="KW-0472">Membrane</keyword>
<feature type="transmembrane region" description="Helical" evidence="1">
    <location>
        <begin position="260"/>
        <end position="278"/>
    </location>
</feature>
<protein>
    <recommendedName>
        <fullName evidence="4">PI-PLC Y-box domain-containing protein</fullName>
    </recommendedName>
</protein>
<feature type="transmembrane region" description="Helical" evidence="1">
    <location>
        <begin position="226"/>
        <end position="245"/>
    </location>
</feature>
<keyword evidence="1" id="KW-1133">Transmembrane helix</keyword>